<protein>
    <recommendedName>
        <fullName evidence="5">UBC core domain-containing protein</fullName>
    </recommendedName>
</protein>
<keyword evidence="2 4" id="KW-0833">Ubl conjugation pathway</keyword>
<evidence type="ECO:0000313" key="6">
    <source>
        <dbReference type="EMBL" id="KAJ8868941.1"/>
    </source>
</evidence>
<dbReference type="PROSITE" id="PS00183">
    <property type="entry name" value="UBC_1"/>
    <property type="match status" value="1"/>
</dbReference>
<proteinExistence type="inferred from homology"/>
<comment type="caution">
    <text evidence="6">The sequence shown here is derived from an EMBL/GenBank/DDBJ whole genome shotgun (WGS) entry which is preliminary data.</text>
</comment>
<dbReference type="InterPro" id="IPR000608">
    <property type="entry name" value="UBC"/>
</dbReference>
<keyword evidence="1" id="KW-0808">Transferase</keyword>
<reference evidence="6 7" key="1">
    <citation type="submission" date="2023-02" db="EMBL/GenBank/DDBJ databases">
        <title>LHISI_Scaffold_Assembly.</title>
        <authorList>
            <person name="Stuart O.P."/>
            <person name="Cleave R."/>
            <person name="Magrath M.J.L."/>
            <person name="Mikheyev A.S."/>
        </authorList>
    </citation>
    <scope>NUCLEOTIDE SEQUENCE [LARGE SCALE GENOMIC DNA]</scope>
    <source>
        <strain evidence="6">Daus_M_001</strain>
        <tissue evidence="6">Leg muscle</tissue>
    </source>
</reference>
<evidence type="ECO:0000256" key="1">
    <source>
        <dbReference type="ARBA" id="ARBA00022679"/>
    </source>
</evidence>
<dbReference type="InterPro" id="IPR016135">
    <property type="entry name" value="UBQ-conjugating_enzyme/RWD"/>
</dbReference>
<sequence>MTKPSVPPQMSSDKSVSAFPEGENLFKWIGTITGPEGTAGVEPVGKQMARGTELSDFDKGVIVGRHLSGLSSRMIVRKVFEGFVYKLSLEFPHSYPYSAPLVRFVTPCFHPNVDMVGNICLDILKEKWSALYDVRTILLSIQSLLGEPNNDSPLNPTAARLWSNQTDYRRALHIEYERAAKKE</sequence>
<name>A0ABQ9G956_9NEOP</name>
<dbReference type="InterPro" id="IPR050113">
    <property type="entry name" value="Ub_conjugating_enzyme"/>
</dbReference>
<dbReference type="SMART" id="SM00212">
    <property type="entry name" value="UBCc"/>
    <property type="match status" value="1"/>
</dbReference>
<evidence type="ECO:0000259" key="5">
    <source>
        <dbReference type="PROSITE" id="PS50127"/>
    </source>
</evidence>
<dbReference type="PANTHER" id="PTHR24067">
    <property type="entry name" value="UBIQUITIN-CONJUGATING ENZYME E2"/>
    <property type="match status" value="1"/>
</dbReference>
<dbReference type="EMBL" id="JARBHB010000014">
    <property type="protein sequence ID" value="KAJ8868941.1"/>
    <property type="molecule type" value="Genomic_DNA"/>
</dbReference>
<feature type="domain" description="UBC core" evidence="5">
    <location>
        <begin position="1"/>
        <end position="183"/>
    </location>
</feature>
<dbReference type="CDD" id="cd23791">
    <property type="entry name" value="UBCc_UBE2C"/>
    <property type="match status" value="1"/>
</dbReference>
<dbReference type="SUPFAM" id="SSF54495">
    <property type="entry name" value="UBC-like"/>
    <property type="match status" value="1"/>
</dbReference>
<evidence type="ECO:0000256" key="4">
    <source>
        <dbReference type="RuleBase" id="RU362109"/>
    </source>
</evidence>
<dbReference type="PROSITE" id="PS50127">
    <property type="entry name" value="UBC_2"/>
    <property type="match status" value="1"/>
</dbReference>
<evidence type="ECO:0000256" key="3">
    <source>
        <dbReference type="PROSITE-ProRule" id="PRU10133"/>
    </source>
</evidence>
<gene>
    <name evidence="6" type="ORF">PR048_030482</name>
</gene>
<dbReference type="InterPro" id="IPR023313">
    <property type="entry name" value="UBQ-conjugating_AS"/>
</dbReference>
<feature type="active site" description="Glycyl thioester intermediate" evidence="3">
    <location>
        <position position="120"/>
    </location>
</feature>
<accession>A0ABQ9G956</accession>
<dbReference type="Pfam" id="PF00179">
    <property type="entry name" value="UQ_con"/>
    <property type="match status" value="1"/>
</dbReference>
<keyword evidence="4" id="KW-0547">Nucleotide-binding</keyword>
<evidence type="ECO:0000256" key="2">
    <source>
        <dbReference type="ARBA" id="ARBA00022786"/>
    </source>
</evidence>
<keyword evidence="7" id="KW-1185">Reference proteome</keyword>
<dbReference type="Gene3D" id="3.10.110.10">
    <property type="entry name" value="Ubiquitin Conjugating Enzyme"/>
    <property type="match status" value="1"/>
</dbReference>
<dbReference type="Proteomes" id="UP001159363">
    <property type="component" value="Chromosome 13"/>
</dbReference>
<keyword evidence="4" id="KW-0067">ATP-binding</keyword>
<comment type="similarity">
    <text evidence="4">Belongs to the ubiquitin-conjugating enzyme family.</text>
</comment>
<organism evidence="6 7">
    <name type="scientific">Dryococelus australis</name>
    <dbReference type="NCBI Taxonomy" id="614101"/>
    <lineage>
        <taxon>Eukaryota</taxon>
        <taxon>Metazoa</taxon>
        <taxon>Ecdysozoa</taxon>
        <taxon>Arthropoda</taxon>
        <taxon>Hexapoda</taxon>
        <taxon>Insecta</taxon>
        <taxon>Pterygota</taxon>
        <taxon>Neoptera</taxon>
        <taxon>Polyneoptera</taxon>
        <taxon>Phasmatodea</taxon>
        <taxon>Verophasmatodea</taxon>
        <taxon>Anareolatae</taxon>
        <taxon>Phasmatidae</taxon>
        <taxon>Eurycanthinae</taxon>
        <taxon>Dryococelus</taxon>
    </lineage>
</organism>
<evidence type="ECO:0000313" key="7">
    <source>
        <dbReference type="Proteomes" id="UP001159363"/>
    </source>
</evidence>